<keyword evidence="5 7" id="KW-0472">Membrane</keyword>
<evidence type="ECO:0000256" key="4">
    <source>
        <dbReference type="ARBA" id="ARBA00022989"/>
    </source>
</evidence>
<evidence type="ECO:0000256" key="2">
    <source>
        <dbReference type="ARBA" id="ARBA00008333"/>
    </source>
</evidence>
<dbReference type="Proteomes" id="UP000033772">
    <property type="component" value="Unassembled WGS sequence"/>
</dbReference>
<evidence type="ECO:0000256" key="5">
    <source>
        <dbReference type="ARBA" id="ARBA00023136"/>
    </source>
</evidence>
<comment type="subcellular location">
    <subcellularLocation>
        <location evidence="1">Membrane</location>
        <topology evidence="1">Multi-pass membrane protein</topology>
    </subcellularLocation>
</comment>
<gene>
    <name evidence="8" type="ORF">UG56_013840</name>
</gene>
<dbReference type="GO" id="GO:0015093">
    <property type="term" value="F:ferrous iron transmembrane transporter activity"/>
    <property type="evidence" value="ECO:0007669"/>
    <property type="project" value="TreeGrafter"/>
</dbReference>
<keyword evidence="9" id="KW-1185">Reference proteome</keyword>
<evidence type="ECO:0000313" key="9">
    <source>
        <dbReference type="Proteomes" id="UP000033772"/>
    </source>
</evidence>
<reference evidence="8" key="1">
    <citation type="submission" date="2016-10" db="EMBL/GenBank/DDBJ databases">
        <title>Draft Genome Sequence of Nocardioides luteus Strain BAFB, an Alkane-Degrading Bacterium Isolated from JP-7 Polluted Soil.</title>
        <authorList>
            <person name="Brown L."/>
            <person name="Ruiz O.N."/>
            <person name="Gunasekera T."/>
        </authorList>
    </citation>
    <scope>NUCLEOTIDE SEQUENCE [LARGE SCALE GENOMIC DNA]</scope>
    <source>
        <strain evidence="8">BAFB</strain>
    </source>
</reference>
<dbReference type="OrthoDB" id="7260758at2"/>
<feature type="transmembrane region" description="Helical" evidence="7">
    <location>
        <begin position="102"/>
        <end position="124"/>
    </location>
</feature>
<organism evidence="8 9">
    <name type="scientific">Nocardioides luteus</name>
    <dbReference type="NCBI Taxonomy" id="1844"/>
    <lineage>
        <taxon>Bacteria</taxon>
        <taxon>Bacillati</taxon>
        <taxon>Actinomycetota</taxon>
        <taxon>Actinomycetes</taxon>
        <taxon>Propionibacteriales</taxon>
        <taxon>Nocardioidaceae</taxon>
        <taxon>Nocardioides</taxon>
    </lineage>
</organism>
<dbReference type="NCBIfam" id="NF041756">
    <property type="entry name" value="EfeU"/>
    <property type="match status" value="1"/>
</dbReference>
<evidence type="ECO:0000256" key="7">
    <source>
        <dbReference type="SAM" id="Phobius"/>
    </source>
</evidence>
<dbReference type="RefSeq" id="WP_045548092.1">
    <property type="nucleotide sequence ID" value="NZ_JZDQ02000018.1"/>
</dbReference>
<keyword evidence="3 7" id="KW-0812">Transmembrane</keyword>
<accession>A0A1J4N558</accession>
<keyword evidence="4 7" id="KW-1133">Transmembrane helix</keyword>
<dbReference type="PANTHER" id="PTHR31632">
    <property type="entry name" value="IRON TRANSPORTER FTH1"/>
    <property type="match status" value="1"/>
</dbReference>
<feature type="transmembrane region" description="Helical" evidence="7">
    <location>
        <begin position="144"/>
        <end position="165"/>
    </location>
</feature>
<feature type="transmembrane region" description="Helical" evidence="7">
    <location>
        <begin position="218"/>
        <end position="236"/>
    </location>
</feature>
<dbReference type="EMBL" id="JZDQ02000018">
    <property type="protein sequence ID" value="OIJ26103.1"/>
    <property type="molecule type" value="Genomic_DNA"/>
</dbReference>
<feature type="transmembrane region" description="Helical" evidence="7">
    <location>
        <begin position="277"/>
        <end position="296"/>
    </location>
</feature>
<protein>
    <submittedName>
        <fullName evidence="8">Ferrous iron transporter</fullName>
    </submittedName>
</protein>
<comment type="caution">
    <text evidence="8">The sequence shown here is derived from an EMBL/GenBank/DDBJ whole genome shotgun (WGS) entry which is preliminary data.</text>
</comment>
<feature type="transmembrane region" description="Helical" evidence="7">
    <location>
        <begin position="248"/>
        <end position="265"/>
    </location>
</feature>
<feature type="region of interest" description="Disordered" evidence="6">
    <location>
        <begin position="486"/>
        <end position="514"/>
    </location>
</feature>
<feature type="transmembrane region" description="Helical" evidence="7">
    <location>
        <begin position="36"/>
        <end position="57"/>
    </location>
</feature>
<name>A0A1J4N558_9ACTN</name>
<dbReference type="STRING" id="1844.UG56_013840"/>
<feature type="transmembrane region" description="Helical" evidence="7">
    <location>
        <begin position="177"/>
        <end position="197"/>
    </location>
</feature>
<dbReference type="AlphaFoldDB" id="A0A1J4N558"/>
<dbReference type="GO" id="GO:0033573">
    <property type="term" value="C:high-affinity iron permease complex"/>
    <property type="evidence" value="ECO:0007669"/>
    <property type="project" value="InterPro"/>
</dbReference>
<sequence>MLPTFVIGLREGLEAALIVSIIATFLRRNGAPLRGLWVGVGAGVGLSIAVGVALRLLEQALPQRQQEMLECVIGVIAIVFVTGMIRWMHTHARSLKGELEKAAAAALGAGTLTAMALMGFLAVLREGFETSVFLLATIQNATSAPAAIVGAVLGLAIAIGLGWGIYAGGLRLNLKMFFQVTGVFLVFVAAGLVMFALRTGHEAGWVTVGQGRTVDLSWLIPNGSVRSAVITGILGVPADPRVIEVLGWLAYLVPMLAMLVLPAHLRPGAVLARRLRIGGAVAAVAGAAALFVLVPLPSVDVPREAPLADGRTAVLAVSGDRATLTVDRERIELTDPTGHTGTADTAWRAKGSGDLPATLTAQDLLAYTDNRVPVGLNLATAPGPYQARWTDSTRHTVLSRDGGLVDVRTTGRLLLTIEGGGLTSPRTFTVDGAALQVEETYAADLSAEIAEADHAAHDRLLWKHWVPVALIVLAGLLLWQSRRRPGRATEPRAVNDSGREERQEPSVKGSTHVA</sequence>
<evidence type="ECO:0000256" key="6">
    <source>
        <dbReference type="SAM" id="MobiDB-lite"/>
    </source>
</evidence>
<evidence type="ECO:0000256" key="3">
    <source>
        <dbReference type="ARBA" id="ARBA00022692"/>
    </source>
</evidence>
<evidence type="ECO:0000256" key="1">
    <source>
        <dbReference type="ARBA" id="ARBA00004141"/>
    </source>
</evidence>
<proteinExistence type="inferred from homology"/>
<dbReference type="Pfam" id="PF03239">
    <property type="entry name" value="FTR1"/>
    <property type="match status" value="1"/>
</dbReference>
<comment type="similarity">
    <text evidence="2">Belongs to the oxidase-dependent Fe transporter (OFeT) (TC 9.A.10.1) family.</text>
</comment>
<dbReference type="InterPro" id="IPR004923">
    <property type="entry name" value="FTR1/Fip1/EfeU"/>
</dbReference>
<feature type="transmembrane region" description="Helical" evidence="7">
    <location>
        <begin position="69"/>
        <end position="90"/>
    </location>
</feature>
<evidence type="ECO:0000313" key="8">
    <source>
        <dbReference type="EMBL" id="OIJ26103.1"/>
    </source>
</evidence>
<dbReference type="PANTHER" id="PTHR31632:SF2">
    <property type="entry name" value="PLASMA MEMBRANE IRON PERMEASE"/>
    <property type="match status" value="1"/>
</dbReference>